<dbReference type="Proteomes" id="UP000231246">
    <property type="component" value="Unassembled WGS sequence"/>
</dbReference>
<dbReference type="EMBL" id="PCTA01000035">
    <property type="protein sequence ID" value="PIP61071.1"/>
    <property type="molecule type" value="Genomic_DNA"/>
</dbReference>
<dbReference type="InterPro" id="IPR045660">
    <property type="entry name" value="DUF6390"/>
</dbReference>
<protein>
    <submittedName>
        <fullName evidence="1">Uncharacterized protein</fullName>
    </submittedName>
</protein>
<organism evidence="1 2">
    <name type="scientific">Candidatus Roizmanbacteria bacterium CG22_combo_CG10-13_8_21_14_all_38_20</name>
    <dbReference type="NCBI Taxonomy" id="1974862"/>
    <lineage>
        <taxon>Bacteria</taxon>
        <taxon>Candidatus Roizmaniibacteriota</taxon>
    </lineage>
</organism>
<dbReference type="AlphaFoldDB" id="A0A2H0BTW5"/>
<reference evidence="1 2" key="1">
    <citation type="submission" date="2017-09" db="EMBL/GenBank/DDBJ databases">
        <title>Depth-based differentiation of microbial function through sediment-hosted aquifers and enrichment of novel symbionts in the deep terrestrial subsurface.</title>
        <authorList>
            <person name="Probst A.J."/>
            <person name="Ladd B."/>
            <person name="Jarett J.K."/>
            <person name="Geller-Mcgrath D.E."/>
            <person name="Sieber C.M."/>
            <person name="Emerson J.B."/>
            <person name="Anantharaman K."/>
            <person name="Thomas B.C."/>
            <person name="Malmstrom R."/>
            <person name="Stieglmeier M."/>
            <person name="Klingl A."/>
            <person name="Woyke T."/>
            <person name="Ryan C.M."/>
            <person name="Banfield J.F."/>
        </authorList>
    </citation>
    <scope>NUCLEOTIDE SEQUENCE [LARGE SCALE GENOMIC DNA]</scope>
    <source>
        <strain evidence="1">CG22_combo_CG10-13_8_21_14_all_38_20</strain>
    </source>
</reference>
<name>A0A2H0BTW5_9BACT</name>
<sequence length="243" mass="28213">MLGLSTCICYSTPPNSLSFCGPDWENIKHYQRAKIVDASVKNHLTQYQTLFSYLSYIAGENNIFDQFDLEVVKAYWIGNKLLHNLDINRFYYHLRDTLNLKKRLKRSELEQLFGKLPQGALPNHSFHVLNVPWRTGHLPIEHTLDTLDQCRISWGKVTKVKRSELEVVSPRLEYDSVSLKLSEPKKHIVSYSTDEIKKGDLVSFHWGVLCEKLTDIDVGNLVYYTNIAIKLANEDIRTREHFS</sequence>
<dbReference type="Pfam" id="PF19927">
    <property type="entry name" value="DUF6390"/>
    <property type="match status" value="1"/>
</dbReference>
<evidence type="ECO:0000313" key="1">
    <source>
        <dbReference type="EMBL" id="PIP61071.1"/>
    </source>
</evidence>
<proteinExistence type="predicted"/>
<gene>
    <name evidence="1" type="ORF">COW99_06140</name>
</gene>
<accession>A0A2H0BTW5</accession>
<comment type="caution">
    <text evidence="1">The sequence shown here is derived from an EMBL/GenBank/DDBJ whole genome shotgun (WGS) entry which is preliminary data.</text>
</comment>
<evidence type="ECO:0000313" key="2">
    <source>
        <dbReference type="Proteomes" id="UP000231246"/>
    </source>
</evidence>